<reference evidence="2" key="1">
    <citation type="journal article" date="2014" name="Int. J. Syst. Evol. Microbiol.">
        <title>Complete genome sequence of Corynebacterium casei LMG S-19264T (=DSM 44701T), isolated from a smear-ripened cheese.</title>
        <authorList>
            <consortium name="US DOE Joint Genome Institute (JGI-PGF)"/>
            <person name="Walter F."/>
            <person name="Albersmeier A."/>
            <person name="Kalinowski J."/>
            <person name="Ruckert C."/>
        </authorList>
    </citation>
    <scope>NUCLEOTIDE SEQUENCE</scope>
    <source>
        <strain evidence="2">JCM 4637</strain>
    </source>
</reference>
<dbReference type="InterPro" id="IPR036513">
    <property type="entry name" value="STAS_dom_sf"/>
</dbReference>
<dbReference type="EMBL" id="BMVC01000011">
    <property type="protein sequence ID" value="GHD04201.1"/>
    <property type="molecule type" value="Genomic_DNA"/>
</dbReference>
<organism evidence="2 3">
    <name type="scientific">Streptomyces finlayi</name>
    <dbReference type="NCBI Taxonomy" id="67296"/>
    <lineage>
        <taxon>Bacteria</taxon>
        <taxon>Bacillati</taxon>
        <taxon>Actinomycetota</taxon>
        <taxon>Actinomycetes</taxon>
        <taxon>Kitasatosporales</taxon>
        <taxon>Streptomycetaceae</taxon>
        <taxon>Streptomyces</taxon>
    </lineage>
</organism>
<evidence type="ECO:0000259" key="1">
    <source>
        <dbReference type="Pfam" id="PF13466"/>
    </source>
</evidence>
<proteinExistence type="predicted"/>
<evidence type="ECO:0000313" key="2">
    <source>
        <dbReference type="EMBL" id="GHD04201.1"/>
    </source>
</evidence>
<accession>A0A919CCA1</accession>
<dbReference type="AlphaFoldDB" id="A0A919CCA1"/>
<reference evidence="2" key="2">
    <citation type="submission" date="2020-09" db="EMBL/GenBank/DDBJ databases">
        <authorList>
            <person name="Sun Q."/>
            <person name="Ohkuma M."/>
        </authorList>
    </citation>
    <scope>NUCLEOTIDE SEQUENCE</scope>
    <source>
        <strain evidence="2">JCM 4637</strain>
    </source>
</reference>
<evidence type="ECO:0000313" key="3">
    <source>
        <dbReference type="Proteomes" id="UP000638353"/>
    </source>
</evidence>
<dbReference type="Gene3D" id="3.30.750.24">
    <property type="entry name" value="STAS domain"/>
    <property type="match status" value="1"/>
</dbReference>
<dbReference type="SUPFAM" id="SSF52091">
    <property type="entry name" value="SpoIIaa-like"/>
    <property type="match status" value="1"/>
</dbReference>
<protein>
    <recommendedName>
        <fullName evidence="1">MlaB-like STAS domain-containing protein</fullName>
    </recommendedName>
</protein>
<sequence>MSTATRLSCERYRQGWDDWIVLYGELDLDGVPLLARAMDDAPGRHGCVHVQLQSVSFCDVSGLNALLAAAARARAAGRAFRAHRPPPVLVRLCDIVGCTSVLLGDPAPRAAVAPAARRRHLPRRGRRAVRALAALVTVRSQQGAG</sequence>
<feature type="domain" description="MlaB-like STAS" evidence="1">
    <location>
        <begin position="20"/>
        <end position="97"/>
    </location>
</feature>
<dbReference type="Proteomes" id="UP000638353">
    <property type="component" value="Unassembled WGS sequence"/>
</dbReference>
<comment type="caution">
    <text evidence="2">The sequence shown here is derived from an EMBL/GenBank/DDBJ whole genome shotgun (WGS) entry which is preliminary data.</text>
</comment>
<gene>
    <name evidence="2" type="ORF">GCM10010334_52720</name>
</gene>
<dbReference type="Pfam" id="PF13466">
    <property type="entry name" value="STAS_2"/>
    <property type="match status" value="1"/>
</dbReference>
<dbReference type="RefSeq" id="WP_189825492.1">
    <property type="nucleotide sequence ID" value="NZ_BMVC01000011.1"/>
</dbReference>
<dbReference type="InterPro" id="IPR058548">
    <property type="entry name" value="MlaB-like_STAS"/>
</dbReference>
<name>A0A919CCA1_9ACTN</name>